<feature type="signal peptide" evidence="2">
    <location>
        <begin position="1"/>
        <end position="16"/>
    </location>
</feature>
<keyword evidence="2" id="KW-0732">Signal</keyword>
<feature type="chain" id="PRO_5025542740" description="Reelin domain-containing protein" evidence="2">
    <location>
        <begin position="17"/>
        <end position="97"/>
    </location>
</feature>
<dbReference type="Proteomes" id="UP000465112">
    <property type="component" value="Chromosome 3"/>
</dbReference>
<accession>A0A6A5FEI0</accession>
<dbReference type="EMBL" id="VHII01000003">
    <property type="protein sequence ID" value="KAF1392630.1"/>
    <property type="molecule type" value="Genomic_DNA"/>
</dbReference>
<evidence type="ECO:0000256" key="1">
    <source>
        <dbReference type="SAM" id="MobiDB-lite"/>
    </source>
</evidence>
<name>A0A6A5FEI0_PERFL</name>
<comment type="caution">
    <text evidence="3">The sequence shown here is derived from an EMBL/GenBank/DDBJ whole genome shotgun (WGS) entry which is preliminary data.</text>
</comment>
<keyword evidence="4" id="KW-1185">Reference proteome</keyword>
<proteinExistence type="predicted"/>
<sequence length="97" mass="10020">MGAGLVLVGSITGLAGDVVAHTGLEEPPCLSGYNYIEVTWFQHRDSSTAPVLSGDLASPFTTGASHYRAGTPGRSLRASFSTSGRPEHSGAVHTFST</sequence>
<organism evidence="3 4">
    <name type="scientific">Perca fluviatilis</name>
    <name type="common">European perch</name>
    <dbReference type="NCBI Taxonomy" id="8168"/>
    <lineage>
        <taxon>Eukaryota</taxon>
        <taxon>Metazoa</taxon>
        <taxon>Chordata</taxon>
        <taxon>Craniata</taxon>
        <taxon>Vertebrata</taxon>
        <taxon>Euteleostomi</taxon>
        <taxon>Actinopterygii</taxon>
        <taxon>Neopterygii</taxon>
        <taxon>Teleostei</taxon>
        <taxon>Neoteleostei</taxon>
        <taxon>Acanthomorphata</taxon>
        <taxon>Eupercaria</taxon>
        <taxon>Perciformes</taxon>
        <taxon>Percoidei</taxon>
        <taxon>Percidae</taxon>
        <taxon>Percinae</taxon>
        <taxon>Perca</taxon>
    </lineage>
</organism>
<gene>
    <name evidence="3" type="ORF">PFLUV_G00030060</name>
</gene>
<evidence type="ECO:0008006" key="5">
    <source>
        <dbReference type="Google" id="ProtNLM"/>
    </source>
</evidence>
<protein>
    <recommendedName>
        <fullName evidence="5">Reelin domain-containing protein</fullName>
    </recommendedName>
</protein>
<evidence type="ECO:0000313" key="3">
    <source>
        <dbReference type="EMBL" id="KAF1392630.1"/>
    </source>
</evidence>
<dbReference type="AlphaFoldDB" id="A0A6A5FEI0"/>
<evidence type="ECO:0000256" key="2">
    <source>
        <dbReference type="SAM" id="SignalP"/>
    </source>
</evidence>
<evidence type="ECO:0000313" key="4">
    <source>
        <dbReference type="Proteomes" id="UP000465112"/>
    </source>
</evidence>
<feature type="region of interest" description="Disordered" evidence="1">
    <location>
        <begin position="63"/>
        <end position="97"/>
    </location>
</feature>
<reference evidence="3 4" key="1">
    <citation type="submission" date="2019-06" db="EMBL/GenBank/DDBJ databases">
        <title>A chromosome-scale genome assembly of the European perch, Perca fluviatilis.</title>
        <authorList>
            <person name="Roques C."/>
            <person name="Zahm M."/>
            <person name="Cabau C."/>
            <person name="Klopp C."/>
            <person name="Bouchez O."/>
            <person name="Donnadieu C."/>
            <person name="Kuhl H."/>
            <person name="Gislard M."/>
            <person name="Guendouz S."/>
            <person name="Journot L."/>
            <person name="Haffray P."/>
            <person name="Bestin A."/>
            <person name="Morvezen R."/>
            <person name="Feron R."/>
            <person name="Wen M."/>
            <person name="Jouanno E."/>
            <person name="Herpin A."/>
            <person name="Schartl M."/>
            <person name="Postlethwait J."/>
            <person name="Schaerlinger B."/>
            <person name="Chardard D."/>
            <person name="Lecocq T."/>
            <person name="Poncet C."/>
            <person name="Jaffrelo L."/>
            <person name="Lampietro C."/>
            <person name="Guiguen Y."/>
        </authorList>
    </citation>
    <scope>NUCLEOTIDE SEQUENCE [LARGE SCALE GENOMIC DNA]</scope>
    <source>
        <tissue evidence="3">Blood</tissue>
    </source>
</reference>